<dbReference type="InterPro" id="IPR001375">
    <property type="entry name" value="Peptidase_S9_cat"/>
</dbReference>
<dbReference type="EMBL" id="LDJJ01000041">
    <property type="protein sequence ID" value="KRG66717.1"/>
    <property type="molecule type" value="Genomic_DNA"/>
</dbReference>
<dbReference type="Pfam" id="PF00326">
    <property type="entry name" value="Peptidase_S9"/>
    <property type="match status" value="1"/>
</dbReference>
<gene>
    <name evidence="4" type="ORF">ABB27_12735</name>
</gene>
<dbReference type="PATRIC" id="fig|405446.3.peg.2159"/>
<protein>
    <recommendedName>
        <fullName evidence="3">Peptidase S9 prolyl oligopeptidase catalytic domain-containing protein</fullName>
    </recommendedName>
</protein>
<proteinExistence type="predicted"/>
<dbReference type="Proteomes" id="UP000051863">
    <property type="component" value="Unassembled WGS sequence"/>
</dbReference>
<dbReference type="GO" id="GO:0006508">
    <property type="term" value="P:proteolysis"/>
    <property type="evidence" value="ECO:0007669"/>
    <property type="project" value="InterPro"/>
</dbReference>
<keyword evidence="5" id="KW-1185">Reference proteome</keyword>
<evidence type="ECO:0000259" key="3">
    <source>
        <dbReference type="Pfam" id="PF00326"/>
    </source>
</evidence>
<organism evidence="4 5">
    <name type="scientific">Stenotrophomonas terrae</name>
    <dbReference type="NCBI Taxonomy" id="405446"/>
    <lineage>
        <taxon>Bacteria</taxon>
        <taxon>Pseudomonadati</taxon>
        <taxon>Pseudomonadota</taxon>
        <taxon>Gammaproteobacteria</taxon>
        <taxon>Lysobacterales</taxon>
        <taxon>Lysobacteraceae</taxon>
        <taxon>Stenotrophomonas</taxon>
    </lineage>
</organism>
<dbReference type="GO" id="GO:0004252">
    <property type="term" value="F:serine-type endopeptidase activity"/>
    <property type="evidence" value="ECO:0007669"/>
    <property type="project" value="TreeGrafter"/>
</dbReference>
<keyword evidence="2" id="KW-0732">Signal</keyword>
<reference evidence="4 5" key="1">
    <citation type="submission" date="2015-05" db="EMBL/GenBank/DDBJ databases">
        <title>Genome sequencing and analysis of members of genus Stenotrophomonas.</title>
        <authorList>
            <person name="Patil P.P."/>
            <person name="Midha S."/>
            <person name="Patil P.B."/>
        </authorList>
    </citation>
    <scope>NUCLEOTIDE SEQUENCE [LARGE SCALE GENOMIC DNA]</scope>
    <source>
        <strain evidence="4 5">DSM 18941</strain>
    </source>
</reference>
<dbReference type="InterPro" id="IPR029058">
    <property type="entry name" value="AB_hydrolase_fold"/>
</dbReference>
<evidence type="ECO:0000256" key="1">
    <source>
        <dbReference type="ARBA" id="ARBA00022801"/>
    </source>
</evidence>
<dbReference type="AlphaFoldDB" id="A0A0R0CAV8"/>
<evidence type="ECO:0000313" key="5">
    <source>
        <dbReference type="Proteomes" id="UP000051863"/>
    </source>
</evidence>
<feature type="chain" id="PRO_5006393758" description="Peptidase S9 prolyl oligopeptidase catalytic domain-containing protein" evidence="2">
    <location>
        <begin position="25"/>
        <end position="640"/>
    </location>
</feature>
<sequence>MGTAGKWMLGAMLVLAGLAGPAAAQQVAVEAFAKASPFTMPTLSPGGEYLAVATDFGEGNHAVQILRLSDMQRTAVLRLPRYQSPFQLGWVSDKRLVVAKGRKLGSLEKPVPLGEILASDFDGQNQRYIYGYEQQNTAAGLERGFGFIEGIAESNDGRFYMRQLQRNPTSSMLYLVDTQRPTFKLIASINVPNLEFVIDRAGVARYAWGADKQDNYLLYASEDGRQWQPMKLPYKWTPLAFSADNQRVYGNLQRNDGPSQLVSTTPDAGDPDVLAADAFSSIGRLQWTHSPAIPFAAAPLDGRPVLNYFDPGRPDAQLHQTLSELLPQQQVSFIDSSRDGQTLLVHLGSDRDPGSWSIFRRASNKLEKVLVASEGIDPALMAERRPLRFKASDGIELEAILTVPRNSEGRALPTVVLPHGGPHGVRDGWFYDNDAQFLANRGYLVVQVNYRGSGGRGDGFERSGYLQWGTRIQQDIIDGLDHAVALGLADGNRVCSFGASFGAYSAMMLAARQPARFRCAVGLAGVYDLKMMYNKGDIADYAYGRNYLRQAIGNNEAELAANSPVSLAGSIQAPVFLAHGERDERTPIAQANAMRAALVAAGRPPQWMAVAGEGHGFYNDANSAAFYRALEGFLQKNLGQ</sequence>
<name>A0A0R0CAV8_9GAMM</name>
<comment type="caution">
    <text evidence="4">The sequence shown here is derived from an EMBL/GenBank/DDBJ whole genome shotgun (WGS) entry which is preliminary data.</text>
</comment>
<feature type="signal peptide" evidence="2">
    <location>
        <begin position="1"/>
        <end position="24"/>
    </location>
</feature>
<evidence type="ECO:0000256" key="2">
    <source>
        <dbReference type="SAM" id="SignalP"/>
    </source>
</evidence>
<dbReference type="PANTHER" id="PTHR42776:SF27">
    <property type="entry name" value="DIPEPTIDYL PEPTIDASE FAMILY MEMBER 6"/>
    <property type="match status" value="1"/>
</dbReference>
<keyword evidence="1" id="KW-0378">Hydrolase</keyword>
<dbReference type="FunFam" id="3.40.50.1820:FF:000442">
    <property type="entry name" value="Subfamily S9C unassigned peptidase"/>
    <property type="match status" value="1"/>
</dbReference>
<dbReference type="PANTHER" id="PTHR42776">
    <property type="entry name" value="SERINE PEPTIDASE S9 FAMILY MEMBER"/>
    <property type="match status" value="1"/>
</dbReference>
<evidence type="ECO:0000313" key="4">
    <source>
        <dbReference type="EMBL" id="KRG66717.1"/>
    </source>
</evidence>
<dbReference type="SUPFAM" id="SSF53474">
    <property type="entry name" value="alpha/beta-Hydrolases"/>
    <property type="match status" value="1"/>
</dbReference>
<accession>A0A0R0CAV8</accession>
<feature type="domain" description="Peptidase S9 prolyl oligopeptidase catalytic" evidence="3">
    <location>
        <begin position="431"/>
        <end position="639"/>
    </location>
</feature>
<dbReference type="SUPFAM" id="SSF82171">
    <property type="entry name" value="DPP6 N-terminal domain-like"/>
    <property type="match status" value="1"/>
</dbReference>
<dbReference type="Gene3D" id="3.40.50.1820">
    <property type="entry name" value="alpha/beta hydrolase"/>
    <property type="match status" value="1"/>
</dbReference>